<evidence type="ECO:0000313" key="2">
    <source>
        <dbReference type="EMBL" id="RUQ91129.1"/>
    </source>
</evidence>
<proteinExistence type="predicted"/>
<feature type="compositionally biased region" description="Low complexity" evidence="1">
    <location>
        <begin position="52"/>
        <end position="72"/>
    </location>
</feature>
<keyword evidence="3" id="KW-1185">Reference proteome</keyword>
<evidence type="ECO:0000256" key="1">
    <source>
        <dbReference type="SAM" id="MobiDB-lite"/>
    </source>
</evidence>
<dbReference type="NCBIfam" id="NF033652">
    <property type="entry name" value="LbtU_sider_porin"/>
    <property type="match status" value="1"/>
</dbReference>
<dbReference type="Proteomes" id="UP000288012">
    <property type="component" value="Unassembled WGS sequence"/>
</dbReference>
<gene>
    <name evidence="2" type="ORF">EKM59_01020</name>
</gene>
<sequence length="528" mass="56619">MAICSFQASGANENEQLQREVQRLQQQTQVLQSQLHRLENQLAAKKSDSAKNAKAKAAPSQKNPPASTSTTSEETKAFHAAQVTVHALDEHPESLGFYPAALIANEQVITYIAGTPVVASPYLGSRPAFDGSDYIVNISSINRDIRLMQQRRRLFRAYRSVGYPVPNVPIIALSGKVEPIGVIGKTYFDETTTDISLGSGELDIAAALNEKVEAYLGLAYDDSPPINSGQRVENSALFLNMGFINIGNLDESPFYFTAGQLFVPFGRYSSAMISSPLPLQMSRTMSRPFILGYKSQQDTGPFAAVYAFKSDTTLGNSGVGGVNLGYVFGHNETHGEIGASFISSITNATGMQYTGSVPGTTSGTSTGGTFGGFASYTNGNEAVRSVPALGVHGNINFDRFNLAAEWVGTTESFRAQDLSFNGKGARPQAAQFEAGMTFMAFEKPASVALGYQLSRDALALNLPAQRISGVFNISLWKDTVESLEFRHDIDYKNSQYANGAAPTGLSNVNTVGTGKSANTLLAQIGVYF</sequence>
<name>A0A3S0XHW7_9GAMM</name>
<dbReference type="EMBL" id="RZGR01000002">
    <property type="protein sequence ID" value="RUQ91129.1"/>
    <property type="molecule type" value="Genomic_DNA"/>
</dbReference>
<dbReference type="AlphaFoldDB" id="A0A3S0XHW7"/>
<reference evidence="2 3" key="1">
    <citation type="submission" date="2018-12" db="EMBL/GenBank/DDBJ databases">
        <title>Legionella sp,whole genome shotgun sequence.</title>
        <authorList>
            <person name="Wu H."/>
        </authorList>
    </citation>
    <scope>NUCLEOTIDE SEQUENCE [LARGE SCALE GENOMIC DNA]</scope>
    <source>
        <strain evidence="3">km714</strain>
    </source>
</reference>
<dbReference type="OrthoDB" id="5417572at2"/>
<comment type="caution">
    <text evidence="2">The sequence shown here is derived from an EMBL/GenBank/DDBJ whole genome shotgun (WGS) entry which is preliminary data.</text>
</comment>
<evidence type="ECO:0000313" key="3">
    <source>
        <dbReference type="Proteomes" id="UP000288012"/>
    </source>
</evidence>
<organism evidence="2 3">
    <name type="scientific">Legionella septentrionalis</name>
    <dbReference type="NCBI Taxonomy" id="2498109"/>
    <lineage>
        <taxon>Bacteria</taxon>
        <taxon>Pseudomonadati</taxon>
        <taxon>Pseudomonadota</taxon>
        <taxon>Gammaproteobacteria</taxon>
        <taxon>Legionellales</taxon>
        <taxon>Legionellaceae</taxon>
        <taxon>Legionella</taxon>
    </lineage>
</organism>
<feature type="region of interest" description="Disordered" evidence="1">
    <location>
        <begin position="41"/>
        <end position="75"/>
    </location>
</feature>
<accession>A0A3S0XHW7</accession>
<protein>
    <submittedName>
        <fullName evidence="2">LbtU family siderophore porin</fullName>
    </submittedName>
</protein>